<dbReference type="InterPro" id="IPR029062">
    <property type="entry name" value="Class_I_gatase-like"/>
</dbReference>
<comment type="caution">
    <text evidence="2">The sequence shown here is derived from an EMBL/GenBank/DDBJ whole genome shotgun (WGS) entry which is preliminary data.</text>
</comment>
<dbReference type="CDD" id="cd03139">
    <property type="entry name" value="GATase1_PfpI_2"/>
    <property type="match status" value="1"/>
</dbReference>
<accession>A0A7K3LYZ0</accession>
<dbReference type="InterPro" id="IPR002818">
    <property type="entry name" value="DJ-1/PfpI"/>
</dbReference>
<dbReference type="EMBL" id="WLZY01000001">
    <property type="protein sequence ID" value="NDL56037.1"/>
    <property type="molecule type" value="Genomic_DNA"/>
</dbReference>
<dbReference type="PANTHER" id="PTHR43130">
    <property type="entry name" value="ARAC-FAMILY TRANSCRIPTIONAL REGULATOR"/>
    <property type="match status" value="1"/>
</dbReference>
<dbReference type="Gene3D" id="3.40.50.880">
    <property type="match status" value="1"/>
</dbReference>
<evidence type="ECO:0000259" key="1">
    <source>
        <dbReference type="Pfam" id="PF01965"/>
    </source>
</evidence>
<proteinExistence type="predicted"/>
<dbReference type="SUPFAM" id="SSF52317">
    <property type="entry name" value="Class I glutamine amidotransferase-like"/>
    <property type="match status" value="1"/>
</dbReference>
<organism evidence="2 3">
    <name type="scientific">Phytoactinopolyspora mesophila</name>
    <dbReference type="NCBI Taxonomy" id="2650750"/>
    <lineage>
        <taxon>Bacteria</taxon>
        <taxon>Bacillati</taxon>
        <taxon>Actinomycetota</taxon>
        <taxon>Actinomycetes</taxon>
        <taxon>Jiangellales</taxon>
        <taxon>Jiangellaceae</taxon>
        <taxon>Phytoactinopolyspora</taxon>
    </lineage>
</organism>
<gene>
    <name evidence="2" type="ORF">F7O44_03010</name>
</gene>
<feature type="domain" description="DJ-1/PfpI" evidence="1">
    <location>
        <begin position="8"/>
        <end position="177"/>
    </location>
</feature>
<dbReference type="PANTHER" id="PTHR43130:SF3">
    <property type="entry name" value="HTH-TYPE TRANSCRIPTIONAL REGULATOR RV1931C"/>
    <property type="match status" value="1"/>
</dbReference>
<sequence>MVENGTGKHIAIVLFPEVEELDAVGPWEVLSFWTHGYPEDGYTVSCVSRDGAPVTCAKGLTIHPHHSFTDVPPVDVLIFPGGRGARKMLDDDTHLDWVRRQRKTTPIMASVCTGSLVYAAAGLLENRPATTHWASLDRLAELDSTIDVRRDERFVDDGDVVTSAGVSAGIDMALRLIVRLAGTNRARDVRRGIQYDPEPPA</sequence>
<dbReference type="Proteomes" id="UP000460435">
    <property type="component" value="Unassembled WGS sequence"/>
</dbReference>
<name>A0A7K3LYZ0_9ACTN</name>
<protein>
    <submittedName>
        <fullName evidence="2">DJ-1/PfpI family protein</fullName>
    </submittedName>
</protein>
<dbReference type="AlphaFoldDB" id="A0A7K3LYZ0"/>
<reference evidence="2 3" key="1">
    <citation type="submission" date="2019-11" db="EMBL/GenBank/DDBJ databases">
        <authorList>
            <person name="Li X.-J."/>
            <person name="Feng X.-M."/>
        </authorList>
    </citation>
    <scope>NUCLEOTIDE SEQUENCE [LARGE SCALE GENOMIC DNA]</scope>
    <source>
        <strain evidence="2 3">XMNu-373</strain>
    </source>
</reference>
<keyword evidence="3" id="KW-1185">Reference proteome</keyword>
<evidence type="ECO:0000313" key="2">
    <source>
        <dbReference type="EMBL" id="NDL56037.1"/>
    </source>
</evidence>
<dbReference type="RefSeq" id="WP_162448681.1">
    <property type="nucleotide sequence ID" value="NZ_WLZY01000001.1"/>
</dbReference>
<evidence type="ECO:0000313" key="3">
    <source>
        <dbReference type="Proteomes" id="UP000460435"/>
    </source>
</evidence>
<dbReference type="Pfam" id="PF01965">
    <property type="entry name" value="DJ-1_PfpI"/>
    <property type="match status" value="1"/>
</dbReference>
<dbReference type="InterPro" id="IPR052158">
    <property type="entry name" value="INH-QAR"/>
</dbReference>